<evidence type="ECO:0000313" key="2">
    <source>
        <dbReference type="Proteomes" id="UP000515159"/>
    </source>
</evidence>
<organism evidence="2 3">
    <name type="scientific">Geotrypetes seraphini</name>
    <name type="common">Gaboon caecilian</name>
    <name type="synonym">Caecilia seraphini</name>
    <dbReference type="NCBI Taxonomy" id="260995"/>
    <lineage>
        <taxon>Eukaryota</taxon>
        <taxon>Metazoa</taxon>
        <taxon>Chordata</taxon>
        <taxon>Craniata</taxon>
        <taxon>Vertebrata</taxon>
        <taxon>Euteleostomi</taxon>
        <taxon>Amphibia</taxon>
        <taxon>Gymnophiona</taxon>
        <taxon>Geotrypetes</taxon>
    </lineage>
</organism>
<dbReference type="PANTHER" id="PTHR16757">
    <property type="entry name" value="DENDRIN"/>
    <property type="match status" value="1"/>
</dbReference>
<feature type="compositionally biased region" description="Basic and acidic residues" evidence="1">
    <location>
        <begin position="278"/>
        <end position="293"/>
    </location>
</feature>
<protein>
    <submittedName>
        <fullName evidence="3">Uncharacterized protein LOC117357251</fullName>
    </submittedName>
</protein>
<feature type="region of interest" description="Disordered" evidence="1">
    <location>
        <begin position="740"/>
        <end position="759"/>
    </location>
</feature>
<dbReference type="GeneID" id="117357251"/>
<dbReference type="PANTHER" id="PTHR16757:SF1">
    <property type="entry name" value="DENDRIN"/>
    <property type="match status" value="1"/>
</dbReference>
<dbReference type="OrthoDB" id="9900378at2759"/>
<dbReference type="Proteomes" id="UP000515159">
    <property type="component" value="Chromosome 3"/>
</dbReference>
<evidence type="ECO:0000313" key="3">
    <source>
        <dbReference type="RefSeq" id="XP_033793513.1"/>
    </source>
</evidence>
<reference evidence="3" key="1">
    <citation type="submission" date="2025-08" db="UniProtKB">
        <authorList>
            <consortium name="RefSeq"/>
        </authorList>
    </citation>
    <scope>IDENTIFICATION</scope>
</reference>
<feature type="region of interest" description="Disordered" evidence="1">
    <location>
        <begin position="1046"/>
        <end position="1066"/>
    </location>
</feature>
<feature type="region of interest" description="Disordered" evidence="1">
    <location>
        <begin position="261"/>
        <end position="360"/>
    </location>
</feature>
<evidence type="ECO:0000256" key="1">
    <source>
        <dbReference type="SAM" id="MobiDB-lite"/>
    </source>
</evidence>
<feature type="compositionally biased region" description="Polar residues" evidence="1">
    <location>
        <begin position="1095"/>
        <end position="1135"/>
    </location>
</feature>
<dbReference type="InterPro" id="IPR026500">
    <property type="entry name" value="Dendrin"/>
</dbReference>
<feature type="compositionally biased region" description="Basic and acidic residues" evidence="1">
    <location>
        <begin position="747"/>
        <end position="757"/>
    </location>
</feature>
<dbReference type="InParanoid" id="A0A6P8R0M6"/>
<accession>A0A6P8R0M6</accession>
<dbReference type="KEGG" id="gsh:117357251"/>
<proteinExistence type="predicted"/>
<feature type="region of interest" description="Disordered" evidence="1">
    <location>
        <begin position="1095"/>
        <end position="1137"/>
    </location>
</feature>
<feature type="compositionally biased region" description="Acidic residues" evidence="1">
    <location>
        <begin position="1515"/>
        <end position="1524"/>
    </location>
</feature>
<dbReference type="RefSeq" id="XP_033793513.1">
    <property type="nucleotide sequence ID" value="XM_033937622.1"/>
</dbReference>
<gene>
    <name evidence="3" type="primary">LOC117357251</name>
</gene>
<name>A0A6P8R0M6_GEOSA</name>
<dbReference type="Pfam" id="PF15498">
    <property type="entry name" value="Dendrin"/>
    <property type="match status" value="2"/>
</dbReference>
<feature type="region of interest" description="Disordered" evidence="1">
    <location>
        <begin position="1506"/>
        <end position="1554"/>
    </location>
</feature>
<sequence length="1690" mass="192534">MLMIVLYNKEKWGDPMIHIYALWSLSPLLESNRLFVDLLSVGVVQQHISLRSAQNSGKVLEKADFTCRESFSDTFVELGMFVFELPVILSLDGLDSLRPSSEWQQKATNVRDAVSHRLSTAEMSVYNTNHVIYRHHLFYSYSTEGFLSLEKSSTETPHQQLLNSRYSVIISSRMDCRRWPGRYGTVPGKYSKIPRKGREDPGRYGTVPGTDYEMLGKYSTVPCTGSEMPGKYLEMPYTTDLPYRPVQDTRVHSPQLMQNSASWQAAAPMHPHPGRNIQKTEDEMWERRTEKKTKNVKKGDRKPKATAPSANKVKSQKDMKDPVRKRRKGPSETPMDWRSPGKSGKHRRREEFSELSQDPDSVYERWEPSYHRHNRERDLTYPPWAQFVEAKEATGQNPGRRWGQSQKLPPSGLDGRKKEKLQNQRPRNGKEFPQGWSEHAEICNELEGLPSYEMCMMMKSESDLGMSDILKENEKKIPPKWVLPPPYIPPPAYEAPHRVLKVKKTLVDKSAQKPSKGGKLGKASLYERTAVRSRLQWEESNRSKKSEDQEYVECFKPNQNKPCRAMKDITEECVHGFVETKREGTTAGTEKKIKFDPKTYRNVMSGWKFPQGFSTWSKFLKHQEPDEGISQRKNVPPQSQMQEDAENIYETVEWERPPSKSKNSLEEKLKKANLMKNHVRMGKKPGQTTLTGIQAESQHLVSPSKAALKNYMPSKTGGLGAEQRIKEKKISSINKIPNTSHLQNQDVIKEDKTKEKPSSPFVDKSYKVYQDKLPYRWGFSYTANPMDKKTVFKNVDRQKHYVGEMPKWTSHLKAHHANGSRLQDQTFYKSSDDIFQHASHTLPRQSNPQHLSNTEMKWSSWDRKRSGLEKENLFPSETNMIRAGREHEISIYAQTLGLPKWKELRATNSLPIRDSRWQHGLQQDVQKSSGKPKIQESEISNIPQVSAGQHYELVQKPEKTPQASSMENDGMFIIDATCVIVRAEYIFPPSKQRVKYLHPETSKEYKAKENQEFSLESSQKQNEQIYDRLPLRSPWQELILRNQQSHRVNKLPRGNSSESVSGIPRKSHAHKLQMFHHPSPKNLEKSTRILGLSLTDSNPLETGQDSNATSTASLHQNSNDSTQRQENEESLQTMKGSIVPRGLADVWSQVTKTEDDLQLKDPMTCNASKKDLNNQVAPTKYSICLGIVYKPSLDVNDQQGEGCRCPELNATERKSNTTVNIPSANQWSMRSPISVDSTLPAVGKPNLNVWETIQSQSNLQKYNIDTVNESNLLKENIMNPAVVEEVNSYSSTSNSHLPFQELGYIKTEPSQHIRNIEAKKELNFAIDGKTSCPYLVHEVADRLIMNEALYTKTVLPVEKTFDYAKDQSLDKDKITEPFEASELADGVPKRVGALLVPSPEKVYSQLELLQDSKTSGTDTKSSLYSDGKFSHDQTLGSHIKMLSRCPGDNDLDHVSLQSRVSQEASNETNWRLNFSNCKPNHERTPLKHYTKKRGLYAKDLQEAVSRIRRHTAPDSDTDEDEETDSSSMIENASGDDGTGREGQVEAVTVSSSSDGYDSDVTVIICSESKDVNREHAPGQVIQCTSPDTIERLRDSEEPFHRRPQNSSDSDWLVLVKPPVEWEQPTQDSPYLRKLSIRSDLNIHTQTGNGGERADLSSCIEQVLEELTQAEIELFGIHQKEECATVLENET</sequence>
<keyword evidence="2" id="KW-1185">Reference proteome</keyword>
<feature type="region of interest" description="Disordered" evidence="1">
    <location>
        <begin position="393"/>
        <end position="436"/>
    </location>
</feature>